<proteinExistence type="predicted"/>
<dbReference type="EMBL" id="QGKY02000089">
    <property type="protein sequence ID" value="KAF2614391.1"/>
    <property type="molecule type" value="Genomic_DNA"/>
</dbReference>
<dbReference type="AlphaFoldDB" id="A0A8S9M8X0"/>
<organism evidence="1">
    <name type="scientific">Brassica cretica</name>
    <name type="common">Mustard</name>
    <dbReference type="NCBI Taxonomy" id="69181"/>
    <lineage>
        <taxon>Eukaryota</taxon>
        <taxon>Viridiplantae</taxon>
        <taxon>Streptophyta</taxon>
        <taxon>Embryophyta</taxon>
        <taxon>Tracheophyta</taxon>
        <taxon>Spermatophyta</taxon>
        <taxon>Magnoliopsida</taxon>
        <taxon>eudicotyledons</taxon>
        <taxon>Gunneridae</taxon>
        <taxon>Pentapetalae</taxon>
        <taxon>rosids</taxon>
        <taxon>malvids</taxon>
        <taxon>Brassicales</taxon>
        <taxon>Brassicaceae</taxon>
        <taxon>Brassiceae</taxon>
        <taxon>Brassica</taxon>
    </lineage>
</organism>
<accession>A0A8S9M8X0</accession>
<evidence type="ECO:0000313" key="1">
    <source>
        <dbReference type="EMBL" id="KAF2614391.1"/>
    </source>
</evidence>
<reference evidence="1" key="1">
    <citation type="submission" date="2019-12" db="EMBL/GenBank/DDBJ databases">
        <title>Genome sequencing and annotation of Brassica cretica.</title>
        <authorList>
            <person name="Studholme D.J."/>
            <person name="Sarris P.F."/>
        </authorList>
    </citation>
    <scope>NUCLEOTIDE SEQUENCE</scope>
    <source>
        <strain evidence="1">PFS-102/07</strain>
        <tissue evidence="1">Leaf</tissue>
    </source>
</reference>
<comment type="caution">
    <text evidence="1">The sequence shown here is derived from an EMBL/GenBank/DDBJ whole genome shotgun (WGS) entry which is preliminary data.</text>
</comment>
<sequence length="168" mass="18974">MCRLHLESIDQGTHGINSSKYLDLQGCKREIDVINVSIKPIKQLISPAYCGRLRYYPPDLSAISNIAYISSFEALMILPSSACVLPSSSLYTPYSSDCMTRIFLFEGIECESRSSVGSNHSPNCRSTLLEIVYLIHKSLLRIFIGLGVIWRKLMILENFGDIWSKHPR</sequence>
<name>A0A8S9M8X0_BRACR</name>
<gene>
    <name evidence="1" type="ORF">F2Q70_00009092</name>
</gene>
<protein>
    <submittedName>
        <fullName evidence="1">Uncharacterized protein</fullName>
    </submittedName>
</protein>